<dbReference type="InParanoid" id="A0A0C3P6N1"/>
<sequence length="67" mass="7710">MRQANLNLILPKPQRPTTPFGSGKSTRNTVRSNYRYNQHEVTVFPTMTDRLSIESETPFGLSEITRK</sequence>
<reference evidence="1 2" key="1">
    <citation type="submission" date="2014-04" db="EMBL/GenBank/DDBJ databases">
        <authorList>
            <consortium name="DOE Joint Genome Institute"/>
            <person name="Kuo A."/>
            <person name="Kohler A."/>
            <person name="Costa M.D."/>
            <person name="Nagy L.G."/>
            <person name="Floudas D."/>
            <person name="Copeland A."/>
            <person name="Barry K.W."/>
            <person name="Cichocki N."/>
            <person name="Veneault-Fourrey C."/>
            <person name="LaButti K."/>
            <person name="Lindquist E.A."/>
            <person name="Lipzen A."/>
            <person name="Lundell T."/>
            <person name="Morin E."/>
            <person name="Murat C."/>
            <person name="Sun H."/>
            <person name="Tunlid A."/>
            <person name="Henrissat B."/>
            <person name="Grigoriev I.V."/>
            <person name="Hibbett D.S."/>
            <person name="Martin F."/>
            <person name="Nordberg H.P."/>
            <person name="Cantor M.N."/>
            <person name="Hua S.X."/>
        </authorList>
    </citation>
    <scope>NUCLEOTIDE SEQUENCE [LARGE SCALE GENOMIC DNA]</scope>
    <source>
        <strain evidence="1 2">Marx 270</strain>
    </source>
</reference>
<dbReference type="EMBL" id="KN831978">
    <property type="protein sequence ID" value="KIO03029.1"/>
    <property type="molecule type" value="Genomic_DNA"/>
</dbReference>
<protein>
    <submittedName>
        <fullName evidence="1">Uncharacterized protein</fullName>
    </submittedName>
</protein>
<name>A0A0C3P6N1_PISTI</name>
<reference evidence="2" key="2">
    <citation type="submission" date="2015-01" db="EMBL/GenBank/DDBJ databases">
        <title>Evolutionary Origins and Diversification of the Mycorrhizal Mutualists.</title>
        <authorList>
            <consortium name="DOE Joint Genome Institute"/>
            <consortium name="Mycorrhizal Genomics Consortium"/>
            <person name="Kohler A."/>
            <person name="Kuo A."/>
            <person name="Nagy L.G."/>
            <person name="Floudas D."/>
            <person name="Copeland A."/>
            <person name="Barry K.W."/>
            <person name="Cichocki N."/>
            <person name="Veneault-Fourrey C."/>
            <person name="LaButti K."/>
            <person name="Lindquist E.A."/>
            <person name="Lipzen A."/>
            <person name="Lundell T."/>
            <person name="Morin E."/>
            <person name="Murat C."/>
            <person name="Riley R."/>
            <person name="Ohm R."/>
            <person name="Sun H."/>
            <person name="Tunlid A."/>
            <person name="Henrissat B."/>
            <person name="Grigoriev I.V."/>
            <person name="Hibbett D.S."/>
            <person name="Martin F."/>
        </authorList>
    </citation>
    <scope>NUCLEOTIDE SEQUENCE [LARGE SCALE GENOMIC DNA]</scope>
    <source>
        <strain evidence="2">Marx 270</strain>
    </source>
</reference>
<dbReference type="AlphaFoldDB" id="A0A0C3P6N1"/>
<dbReference type="HOGENOM" id="CLU_2813438_0_0_1"/>
<keyword evidence="2" id="KW-1185">Reference proteome</keyword>
<accession>A0A0C3P6N1</accession>
<dbReference type="Proteomes" id="UP000054217">
    <property type="component" value="Unassembled WGS sequence"/>
</dbReference>
<organism evidence="1 2">
    <name type="scientific">Pisolithus tinctorius Marx 270</name>
    <dbReference type="NCBI Taxonomy" id="870435"/>
    <lineage>
        <taxon>Eukaryota</taxon>
        <taxon>Fungi</taxon>
        <taxon>Dikarya</taxon>
        <taxon>Basidiomycota</taxon>
        <taxon>Agaricomycotina</taxon>
        <taxon>Agaricomycetes</taxon>
        <taxon>Agaricomycetidae</taxon>
        <taxon>Boletales</taxon>
        <taxon>Sclerodermatineae</taxon>
        <taxon>Pisolithaceae</taxon>
        <taxon>Pisolithus</taxon>
    </lineage>
</organism>
<proteinExistence type="predicted"/>
<evidence type="ECO:0000313" key="2">
    <source>
        <dbReference type="Proteomes" id="UP000054217"/>
    </source>
</evidence>
<gene>
    <name evidence="1" type="ORF">M404DRAFT_1001655</name>
</gene>
<evidence type="ECO:0000313" key="1">
    <source>
        <dbReference type="EMBL" id="KIO03029.1"/>
    </source>
</evidence>